<dbReference type="Pfam" id="PF20260">
    <property type="entry name" value="PUA_4"/>
    <property type="match status" value="1"/>
</dbReference>
<evidence type="ECO:0000313" key="16">
    <source>
        <dbReference type="Proteomes" id="UP000196027"/>
    </source>
</evidence>
<comment type="subcellular location">
    <subcellularLocation>
        <location evidence="1 12">Cytoplasm</location>
    </subcellularLocation>
</comment>
<dbReference type="InterPro" id="IPR046886">
    <property type="entry name" value="RsmE_MTase_dom"/>
</dbReference>
<dbReference type="InterPro" id="IPR015947">
    <property type="entry name" value="PUA-like_sf"/>
</dbReference>
<dbReference type="Gene3D" id="2.40.240.20">
    <property type="entry name" value="Hypothetical PUA domain-like, domain 1"/>
    <property type="match status" value="1"/>
</dbReference>
<dbReference type="GO" id="GO:0005737">
    <property type="term" value="C:cytoplasm"/>
    <property type="evidence" value="ECO:0007669"/>
    <property type="project" value="UniProtKB-SubCell"/>
</dbReference>
<protein>
    <recommendedName>
        <fullName evidence="4 12">Ribosomal RNA small subunit methyltransferase E</fullName>
        <ecNumber evidence="3 12">2.1.1.193</ecNumber>
    </recommendedName>
</protein>
<dbReference type="GO" id="GO:0070042">
    <property type="term" value="F:rRNA (uridine-N3-)-methyltransferase activity"/>
    <property type="evidence" value="ECO:0007669"/>
    <property type="project" value="TreeGrafter"/>
</dbReference>
<name>A0A1Y0I8S2_9GAMM</name>
<dbReference type="EC" id="2.1.1.193" evidence="3 12"/>
<dbReference type="GO" id="GO:0070475">
    <property type="term" value="P:rRNA base methylation"/>
    <property type="evidence" value="ECO:0007669"/>
    <property type="project" value="TreeGrafter"/>
</dbReference>
<evidence type="ECO:0000259" key="13">
    <source>
        <dbReference type="Pfam" id="PF04452"/>
    </source>
</evidence>
<dbReference type="InterPro" id="IPR006700">
    <property type="entry name" value="RsmE"/>
</dbReference>
<dbReference type="Gene3D" id="3.40.1280.10">
    <property type="match status" value="1"/>
</dbReference>
<keyword evidence="5 12" id="KW-0963">Cytoplasm</keyword>
<gene>
    <name evidence="15" type="primary">rsmE</name>
    <name evidence="15" type="ORF">OLMES_1708</name>
</gene>
<dbReference type="InterPro" id="IPR046887">
    <property type="entry name" value="RsmE_PUA-like"/>
</dbReference>
<evidence type="ECO:0000256" key="10">
    <source>
        <dbReference type="ARBA" id="ARBA00025699"/>
    </source>
</evidence>
<keyword evidence="7 12" id="KW-0489">Methyltransferase</keyword>
<evidence type="ECO:0000256" key="6">
    <source>
        <dbReference type="ARBA" id="ARBA00022552"/>
    </source>
</evidence>
<evidence type="ECO:0000256" key="4">
    <source>
        <dbReference type="ARBA" id="ARBA00013673"/>
    </source>
</evidence>
<evidence type="ECO:0000256" key="9">
    <source>
        <dbReference type="ARBA" id="ARBA00022691"/>
    </source>
</evidence>
<accession>A0A1Y0I8S2</accession>
<evidence type="ECO:0000313" key="15">
    <source>
        <dbReference type="EMBL" id="ARU55783.1"/>
    </source>
</evidence>
<comment type="catalytic activity">
    <reaction evidence="11 12">
        <text>uridine(1498) in 16S rRNA + S-adenosyl-L-methionine = N(3)-methyluridine(1498) in 16S rRNA + S-adenosyl-L-homocysteine + H(+)</text>
        <dbReference type="Rhea" id="RHEA:42920"/>
        <dbReference type="Rhea" id="RHEA-COMP:10283"/>
        <dbReference type="Rhea" id="RHEA-COMP:10284"/>
        <dbReference type="ChEBI" id="CHEBI:15378"/>
        <dbReference type="ChEBI" id="CHEBI:57856"/>
        <dbReference type="ChEBI" id="CHEBI:59789"/>
        <dbReference type="ChEBI" id="CHEBI:65315"/>
        <dbReference type="ChEBI" id="CHEBI:74502"/>
        <dbReference type="EC" id="2.1.1.193"/>
    </reaction>
</comment>
<dbReference type="OrthoDB" id="9815641at2"/>
<dbReference type="EMBL" id="CP021425">
    <property type="protein sequence ID" value="ARU55783.1"/>
    <property type="molecule type" value="Genomic_DNA"/>
</dbReference>
<organism evidence="15 16">
    <name type="scientific">Oleiphilus messinensis</name>
    <dbReference type="NCBI Taxonomy" id="141451"/>
    <lineage>
        <taxon>Bacteria</taxon>
        <taxon>Pseudomonadati</taxon>
        <taxon>Pseudomonadota</taxon>
        <taxon>Gammaproteobacteria</taxon>
        <taxon>Oceanospirillales</taxon>
        <taxon>Oleiphilaceae</taxon>
        <taxon>Oleiphilus</taxon>
    </lineage>
</organism>
<dbReference type="InterPro" id="IPR029028">
    <property type="entry name" value="Alpha/beta_knot_MTases"/>
</dbReference>
<dbReference type="PANTHER" id="PTHR30027:SF3">
    <property type="entry name" value="16S RRNA (URACIL(1498)-N(3))-METHYLTRANSFERASE"/>
    <property type="match status" value="1"/>
</dbReference>
<dbReference type="PANTHER" id="PTHR30027">
    <property type="entry name" value="RIBOSOMAL RNA SMALL SUBUNIT METHYLTRANSFERASE E"/>
    <property type="match status" value="1"/>
</dbReference>
<dbReference type="RefSeq" id="WP_087460850.1">
    <property type="nucleotide sequence ID" value="NZ_CP021425.1"/>
</dbReference>
<evidence type="ECO:0000256" key="11">
    <source>
        <dbReference type="ARBA" id="ARBA00047944"/>
    </source>
</evidence>
<dbReference type="NCBIfam" id="NF008692">
    <property type="entry name" value="PRK11713.1-5"/>
    <property type="match status" value="1"/>
</dbReference>
<dbReference type="Pfam" id="PF04452">
    <property type="entry name" value="Methyltrans_RNA"/>
    <property type="match status" value="1"/>
</dbReference>
<comment type="similarity">
    <text evidence="2 12">Belongs to the RNA methyltransferase RsmE family.</text>
</comment>
<dbReference type="Proteomes" id="UP000196027">
    <property type="component" value="Chromosome"/>
</dbReference>
<evidence type="ECO:0000256" key="7">
    <source>
        <dbReference type="ARBA" id="ARBA00022603"/>
    </source>
</evidence>
<dbReference type="KEGG" id="ome:OLMES_1708"/>
<proteinExistence type="inferred from homology"/>
<evidence type="ECO:0000256" key="12">
    <source>
        <dbReference type="PIRNR" id="PIRNR015601"/>
    </source>
</evidence>
<evidence type="ECO:0000256" key="8">
    <source>
        <dbReference type="ARBA" id="ARBA00022679"/>
    </source>
</evidence>
<evidence type="ECO:0000256" key="1">
    <source>
        <dbReference type="ARBA" id="ARBA00004496"/>
    </source>
</evidence>
<feature type="domain" description="Ribosomal RNA small subunit methyltransferase E PUA-like" evidence="14">
    <location>
        <begin position="25"/>
        <end position="64"/>
    </location>
</feature>
<evidence type="ECO:0000256" key="3">
    <source>
        <dbReference type="ARBA" id="ARBA00012328"/>
    </source>
</evidence>
<dbReference type="PIRSF" id="PIRSF015601">
    <property type="entry name" value="MTase_slr0722"/>
    <property type="match status" value="1"/>
</dbReference>
<keyword evidence="9 12" id="KW-0949">S-adenosyl-L-methionine</keyword>
<keyword evidence="6 12" id="KW-0698">rRNA processing</keyword>
<keyword evidence="16" id="KW-1185">Reference proteome</keyword>
<sequence length="247" mass="27817">MRIPRIYTAQPLCVGSDAELDEIATHHIAKVLRMQVGQLLELFNGDQQNYQATITAIHKKRMVVAVTHNTPGVPASRLHTHIGQVISKGDRMDYMVQKATELGVNIITPLFSERCDVRLNKEREEKRIRHWQQIAINASEQCGRTDVPEIRPGRTLDAWCQDATEAVRLVMYHHQNETLSTIFAADKNPESATVLVGPEGGLTEEEVAIAMNHQFKPVKLGNRVFRTETAPVAALTLLQWHWGDFAL</sequence>
<dbReference type="SUPFAM" id="SSF75217">
    <property type="entry name" value="alpha/beta knot"/>
    <property type="match status" value="1"/>
</dbReference>
<dbReference type="CDD" id="cd18084">
    <property type="entry name" value="RsmE-like"/>
    <property type="match status" value="1"/>
</dbReference>
<reference evidence="15 16" key="1">
    <citation type="submission" date="2017-05" db="EMBL/GenBank/DDBJ databases">
        <title>Genomic insights into alkan degradation activity of Oleiphilus messinensis.</title>
        <authorList>
            <person name="Kozyavkin S.A."/>
            <person name="Slesarev A.I."/>
            <person name="Golyshin P.N."/>
            <person name="Korzhenkov A."/>
            <person name="Golyshina O.N."/>
            <person name="Toshchakov S.V."/>
        </authorList>
    </citation>
    <scope>NUCLEOTIDE SEQUENCE [LARGE SCALE GENOMIC DNA]</scope>
    <source>
        <strain evidence="15 16">ME102</strain>
    </source>
</reference>
<comment type="function">
    <text evidence="10 12">Specifically methylates the N3 position of the uracil ring of uridine 1498 (m3U1498) in 16S rRNA. Acts on the fully assembled 30S ribosomal subunit.</text>
</comment>
<keyword evidence="8 12" id="KW-0808">Transferase</keyword>
<dbReference type="InterPro" id="IPR029026">
    <property type="entry name" value="tRNA_m1G_MTases_N"/>
</dbReference>
<dbReference type="NCBIfam" id="TIGR00046">
    <property type="entry name" value="RsmE family RNA methyltransferase"/>
    <property type="match status" value="1"/>
</dbReference>
<evidence type="ECO:0000256" key="2">
    <source>
        <dbReference type="ARBA" id="ARBA00005528"/>
    </source>
</evidence>
<evidence type="ECO:0000256" key="5">
    <source>
        <dbReference type="ARBA" id="ARBA00022490"/>
    </source>
</evidence>
<evidence type="ECO:0000259" key="14">
    <source>
        <dbReference type="Pfam" id="PF20260"/>
    </source>
</evidence>
<dbReference type="AlphaFoldDB" id="A0A1Y0I8S2"/>
<feature type="domain" description="Ribosomal RNA small subunit methyltransferase E methyltransferase" evidence="13">
    <location>
        <begin position="76"/>
        <end position="239"/>
    </location>
</feature>
<dbReference type="SUPFAM" id="SSF88697">
    <property type="entry name" value="PUA domain-like"/>
    <property type="match status" value="1"/>
</dbReference>